<feature type="region of interest" description="Disordered" evidence="1">
    <location>
        <begin position="74"/>
        <end position="94"/>
    </location>
</feature>
<dbReference type="Proteomes" id="UP000241848">
    <property type="component" value="Unassembled WGS sequence"/>
</dbReference>
<dbReference type="AlphaFoldDB" id="A0A2T2WHB6"/>
<dbReference type="EMBL" id="PXYV01000030">
    <property type="protein sequence ID" value="PSR21628.1"/>
    <property type="molecule type" value="Genomic_DNA"/>
</dbReference>
<organism evidence="2 3">
    <name type="scientific">Sulfobacillus acidophilus</name>
    <dbReference type="NCBI Taxonomy" id="53633"/>
    <lineage>
        <taxon>Bacteria</taxon>
        <taxon>Bacillati</taxon>
        <taxon>Bacillota</taxon>
        <taxon>Clostridia</taxon>
        <taxon>Eubacteriales</taxon>
        <taxon>Clostridiales Family XVII. Incertae Sedis</taxon>
        <taxon>Sulfobacillus</taxon>
    </lineage>
</organism>
<proteinExistence type="predicted"/>
<evidence type="ECO:0000313" key="2">
    <source>
        <dbReference type="EMBL" id="PSR21628.1"/>
    </source>
</evidence>
<evidence type="ECO:0000256" key="1">
    <source>
        <dbReference type="SAM" id="MobiDB-lite"/>
    </source>
</evidence>
<reference evidence="2 3" key="1">
    <citation type="journal article" date="2014" name="BMC Genomics">
        <title>Comparison of environmental and isolate Sulfobacillus genomes reveals diverse carbon, sulfur, nitrogen, and hydrogen metabolisms.</title>
        <authorList>
            <person name="Justice N.B."/>
            <person name="Norman A."/>
            <person name="Brown C.T."/>
            <person name="Singh A."/>
            <person name="Thomas B.C."/>
            <person name="Banfield J.F."/>
        </authorList>
    </citation>
    <scope>NUCLEOTIDE SEQUENCE [LARGE SCALE GENOMIC DNA]</scope>
    <source>
        <strain evidence="2">AMDSBA3</strain>
    </source>
</reference>
<evidence type="ECO:0000313" key="3">
    <source>
        <dbReference type="Proteomes" id="UP000241848"/>
    </source>
</evidence>
<accession>A0A2T2WHB6</accession>
<comment type="caution">
    <text evidence="2">The sequence shown here is derived from an EMBL/GenBank/DDBJ whole genome shotgun (WGS) entry which is preliminary data.</text>
</comment>
<name>A0A2T2WHB6_9FIRM</name>
<sequence>MSEWNSGTFNPGQFSDWIQGFVNQVTGNLRGMVGFPKEEMVRHMDDFALRSVKRHLEARQADIADMMSVIDREFERRAQGTHSNSPDPDDGSDL</sequence>
<protein>
    <submittedName>
        <fullName evidence="2">Uncharacterized protein</fullName>
    </submittedName>
</protein>
<gene>
    <name evidence="2" type="ORF">C7B45_09935</name>
</gene>